<name>A0A2Z7AHM4_9LAMI</name>
<protein>
    <submittedName>
        <fullName evidence="1">Uncharacterized protein</fullName>
    </submittedName>
</protein>
<proteinExistence type="predicted"/>
<organism evidence="1 2">
    <name type="scientific">Dorcoceras hygrometricum</name>
    <dbReference type="NCBI Taxonomy" id="472368"/>
    <lineage>
        <taxon>Eukaryota</taxon>
        <taxon>Viridiplantae</taxon>
        <taxon>Streptophyta</taxon>
        <taxon>Embryophyta</taxon>
        <taxon>Tracheophyta</taxon>
        <taxon>Spermatophyta</taxon>
        <taxon>Magnoliopsida</taxon>
        <taxon>eudicotyledons</taxon>
        <taxon>Gunneridae</taxon>
        <taxon>Pentapetalae</taxon>
        <taxon>asterids</taxon>
        <taxon>lamiids</taxon>
        <taxon>Lamiales</taxon>
        <taxon>Gesneriaceae</taxon>
        <taxon>Didymocarpoideae</taxon>
        <taxon>Trichosporeae</taxon>
        <taxon>Loxocarpinae</taxon>
        <taxon>Dorcoceras</taxon>
    </lineage>
</organism>
<keyword evidence="2" id="KW-1185">Reference proteome</keyword>
<dbReference type="Proteomes" id="UP000250235">
    <property type="component" value="Unassembled WGS sequence"/>
</dbReference>
<reference evidence="1 2" key="1">
    <citation type="journal article" date="2015" name="Proc. Natl. Acad. Sci. U.S.A.">
        <title>The resurrection genome of Boea hygrometrica: A blueprint for survival of dehydration.</title>
        <authorList>
            <person name="Xiao L."/>
            <person name="Yang G."/>
            <person name="Zhang L."/>
            <person name="Yang X."/>
            <person name="Zhao S."/>
            <person name="Ji Z."/>
            <person name="Zhou Q."/>
            <person name="Hu M."/>
            <person name="Wang Y."/>
            <person name="Chen M."/>
            <person name="Xu Y."/>
            <person name="Jin H."/>
            <person name="Xiao X."/>
            <person name="Hu G."/>
            <person name="Bao F."/>
            <person name="Hu Y."/>
            <person name="Wan P."/>
            <person name="Li L."/>
            <person name="Deng X."/>
            <person name="Kuang T."/>
            <person name="Xiang C."/>
            <person name="Zhu J.K."/>
            <person name="Oliver M.J."/>
            <person name="He Y."/>
        </authorList>
    </citation>
    <scope>NUCLEOTIDE SEQUENCE [LARGE SCALE GENOMIC DNA]</scope>
    <source>
        <strain evidence="2">cv. XS01</strain>
    </source>
</reference>
<gene>
    <name evidence="1" type="ORF">F511_42135</name>
</gene>
<evidence type="ECO:0000313" key="1">
    <source>
        <dbReference type="EMBL" id="KZV18599.1"/>
    </source>
</evidence>
<dbReference type="AlphaFoldDB" id="A0A2Z7AHM4"/>
<evidence type="ECO:0000313" key="2">
    <source>
        <dbReference type="Proteomes" id="UP000250235"/>
    </source>
</evidence>
<sequence>MRELFWDRKMFQGYALWFESLANNFGRLWSVIPMLFVQAGVSFELWSRVVPLETPFQTSQFPTDIVAGDGRRRKHEEVECALSLFLPAVLFIRAGVRELCFWSLRAVSTLMAPGVAVEELARPVLCRDGVCAVLQ</sequence>
<accession>A0A2Z7AHM4</accession>
<dbReference type="EMBL" id="KV017312">
    <property type="protein sequence ID" value="KZV18599.1"/>
    <property type="molecule type" value="Genomic_DNA"/>
</dbReference>